<proteinExistence type="predicted"/>
<dbReference type="InterPro" id="IPR036390">
    <property type="entry name" value="WH_DNA-bd_sf"/>
</dbReference>
<evidence type="ECO:0000313" key="1">
    <source>
        <dbReference type="EMBL" id="KAA0973101.1"/>
    </source>
</evidence>
<dbReference type="Gene3D" id="1.10.10.10">
    <property type="entry name" value="Winged helix-like DNA-binding domain superfamily/Winged helix DNA-binding domain"/>
    <property type="match status" value="1"/>
</dbReference>
<dbReference type="AlphaFoldDB" id="A0A5B0E5E7"/>
<sequence length="107" mass="11589">MPRKIDPGLPAELMHAISAFGSATRVQILRDLQVRGPASIPAIATRLDLNEHTVRSNLKALEGAGVLSGDIPPERRTSTAVQYSVNLGRCAELLLILRTNVLLPRDI</sequence>
<name>A0A5B0E5E7_9MICC</name>
<dbReference type="InterPro" id="IPR011991">
    <property type="entry name" value="ArsR-like_HTH"/>
</dbReference>
<reference evidence="1 2" key="1">
    <citation type="submission" date="2019-07" db="EMBL/GenBank/DDBJ databases">
        <title>Analysis of the biochemical properties, biological activity and biotechnological potential of siderophores and biosurfactants produced by Antarctic psychrotolerant bacteria.</title>
        <authorList>
            <person name="Styczynski M."/>
            <person name="Krucon T."/>
            <person name="Decewicz P."/>
            <person name="Dziewit L."/>
        </authorList>
    </citation>
    <scope>NUCLEOTIDE SEQUENCE [LARGE SCALE GENOMIC DNA]</scope>
    <source>
        <strain evidence="1 2">ANT_H27</strain>
    </source>
</reference>
<organism evidence="1 2">
    <name type="scientific">Paeniglutamicibacter gangotriensis</name>
    <dbReference type="NCBI Taxonomy" id="254787"/>
    <lineage>
        <taxon>Bacteria</taxon>
        <taxon>Bacillati</taxon>
        <taxon>Actinomycetota</taxon>
        <taxon>Actinomycetes</taxon>
        <taxon>Micrococcales</taxon>
        <taxon>Micrococcaceae</taxon>
        <taxon>Paeniglutamicibacter</taxon>
    </lineage>
</organism>
<dbReference type="Proteomes" id="UP000323856">
    <property type="component" value="Unassembled WGS sequence"/>
</dbReference>
<gene>
    <name evidence="1" type="ORF">FQ154_19810</name>
</gene>
<comment type="caution">
    <text evidence="1">The sequence shown here is derived from an EMBL/GenBank/DDBJ whole genome shotgun (WGS) entry which is preliminary data.</text>
</comment>
<evidence type="ECO:0000313" key="2">
    <source>
        <dbReference type="Proteomes" id="UP000323856"/>
    </source>
</evidence>
<dbReference type="Pfam" id="PF12840">
    <property type="entry name" value="HTH_20"/>
    <property type="match status" value="1"/>
</dbReference>
<accession>A0A5B0E5E7</accession>
<dbReference type="OrthoDB" id="4943946at2"/>
<dbReference type="InterPro" id="IPR036388">
    <property type="entry name" value="WH-like_DNA-bd_sf"/>
</dbReference>
<dbReference type="RefSeq" id="WP_149621065.1">
    <property type="nucleotide sequence ID" value="NZ_VOBL01000037.1"/>
</dbReference>
<dbReference type="CDD" id="cd00090">
    <property type="entry name" value="HTH_ARSR"/>
    <property type="match status" value="1"/>
</dbReference>
<dbReference type="SUPFAM" id="SSF46785">
    <property type="entry name" value="Winged helix' DNA-binding domain"/>
    <property type="match status" value="1"/>
</dbReference>
<protein>
    <submittedName>
        <fullName evidence="1">Helix-turn-helix domain-containing protein</fullName>
    </submittedName>
</protein>
<dbReference type="EMBL" id="VOBL01000037">
    <property type="protein sequence ID" value="KAA0973101.1"/>
    <property type="molecule type" value="Genomic_DNA"/>
</dbReference>